<dbReference type="EMBL" id="JARBJD010000162">
    <property type="protein sequence ID" value="KAK2949103.1"/>
    <property type="molecule type" value="Genomic_DNA"/>
</dbReference>
<keyword evidence="3" id="KW-1185">Reference proteome</keyword>
<keyword evidence="1" id="KW-0472">Membrane</keyword>
<keyword evidence="1" id="KW-0812">Transmembrane</keyword>
<proteinExistence type="predicted"/>
<protein>
    <submittedName>
        <fullName evidence="2">Uncharacterized protein</fullName>
    </submittedName>
</protein>
<evidence type="ECO:0000256" key="1">
    <source>
        <dbReference type="SAM" id="Phobius"/>
    </source>
</evidence>
<feature type="transmembrane region" description="Helical" evidence="1">
    <location>
        <begin position="100"/>
        <end position="124"/>
    </location>
</feature>
<keyword evidence="1" id="KW-1133">Transmembrane helix</keyword>
<name>A0ABQ9X955_9EUKA</name>
<gene>
    <name evidence="2" type="ORF">BLNAU_15944</name>
</gene>
<evidence type="ECO:0000313" key="2">
    <source>
        <dbReference type="EMBL" id="KAK2949103.1"/>
    </source>
</evidence>
<feature type="transmembrane region" description="Helical" evidence="1">
    <location>
        <begin position="69"/>
        <end position="88"/>
    </location>
</feature>
<dbReference type="Proteomes" id="UP001281761">
    <property type="component" value="Unassembled WGS sequence"/>
</dbReference>
<evidence type="ECO:0000313" key="3">
    <source>
        <dbReference type="Proteomes" id="UP001281761"/>
    </source>
</evidence>
<sequence length="136" mass="15849">MSTSEERKERQRKRNEKIKASLESRAEFLQADSTKTFDEVKEEFRDKDHLKLKQAQPTAPKMYKQKSKLPLIFQILILTVSIVGFILILRQEEKDRNVLLIVLCTVLILLSIFGIAATCVWMSMKEEAVIHRSKKD</sequence>
<accession>A0ABQ9X955</accession>
<reference evidence="2 3" key="1">
    <citation type="journal article" date="2022" name="bioRxiv">
        <title>Genomics of Preaxostyla Flagellates Illuminates Evolutionary Transitions and the Path Towards Mitochondrial Loss.</title>
        <authorList>
            <person name="Novak L.V.F."/>
            <person name="Treitli S.C."/>
            <person name="Pyrih J."/>
            <person name="Halakuc P."/>
            <person name="Pipaliya S.V."/>
            <person name="Vacek V."/>
            <person name="Brzon O."/>
            <person name="Soukal P."/>
            <person name="Eme L."/>
            <person name="Dacks J.B."/>
            <person name="Karnkowska A."/>
            <person name="Elias M."/>
            <person name="Hampl V."/>
        </authorList>
    </citation>
    <scope>NUCLEOTIDE SEQUENCE [LARGE SCALE GENOMIC DNA]</scope>
    <source>
        <strain evidence="2">NAU3</strain>
        <tissue evidence="2">Gut</tissue>
    </source>
</reference>
<comment type="caution">
    <text evidence="2">The sequence shown here is derived from an EMBL/GenBank/DDBJ whole genome shotgun (WGS) entry which is preliminary data.</text>
</comment>
<organism evidence="2 3">
    <name type="scientific">Blattamonas nauphoetae</name>
    <dbReference type="NCBI Taxonomy" id="2049346"/>
    <lineage>
        <taxon>Eukaryota</taxon>
        <taxon>Metamonada</taxon>
        <taxon>Preaxostyla</taxon>
        <taxon>Oxymonadida</taxon>
        <taxon>Blattamonas</taxon>
    </lineage>
</organism>